<sequence length="70" mass="8137">MPGMMQSVRSGRGVVCQCCNEWTATRAREKRLWMRQVEDGIADYDRECVEVALHIEPEGFWAEREDFGDV</sequence>
<gene>
    <name evidence="1" type="primary">3</name>
    <name evidence="1" type="ORF">SEA_BROMDEN_3</name>
</gene>
<proteinExistence type="predicted"/>
<dbReference type="Proteomes" id="UP000258832">
    <property type="component" value="Segment"/>
</dbReference>
<dbReference type="RefSeq" id="YP_010013233.1">
    <property type="nucleotide sequence ID" value="NC_053510.1"/>
</dbReference>
<name>A0A345MBD8_9CAUD</name>
<dbReference type="KEGG" id="vg:63209816"/>
<accession>A0A345MBD8</accession>
<reference evidence="2" key="1">
    <citation type="submission" date="2018-07" db="EMBL/GenBank/DDBJ databases">
        <authorList>
            <person name="Quirk P.G."/>
            <person name="Krulwich T.A."/>
        </authorList>
    </citation>
    <scope>NUCLEOTIDE SEQUENCE [LARGE SCALE GENOMIC DNA]</scope>
</reference>
<dbReference type="GeneID" id="63209816"/>
<dbReference type="EMBL" id="MH576973">
    <property type="protein sequence ID" value="AXH67809.1"/>
    <property type="molecule type" value="Genomic_DNA"/>
</dbReference>
<keyword evidence="2" id="KW-1185">Reference proteome</keyword>
<organism evidence="1 2">
    <name type="scientific">Mycobacterium phage Bromden</name>
    <dbReference type="NCBI Taxonomy" id="2283252"/>
    <lineage>
        <taxon>Viruses</taxon>
        <taxon>Duplodnaviria</taxon>
        <taxon>Heunggongvirae</taxon>
        <taxon>Uroviricota</taxon>
        <taxon>Caudoviricetes</taxon>
        <taxon>Vilmaviridae</taxon>
        <taxon>Lclasvirinae</taxon>
        <taxon>Bromdenvirus</taxon>
        <taxon>Bromdenvirus bromden</taxon>
    </lineage>
</organism>
<protein>
    <submittedName>
        <fullName evidence="1">Uncharacterized protein</fullName>
    </submittedName>
</protein>
<evidence type="ECO:0000313" key="2">
    <source>
        <dbReference type="Proteomes" id="UP000258832"/>
    </source>
</evidence>
<evidence type="ECO:0000313" key="1">
    <source>
        <dbReference type="EMBL" id="AXH67809.1"/>
    </source>
</evidence>